<dbReference type="Proteomes" id="UP000192251">
    <property type="component" value="Chromosome"/>
</dbReference>
<evidence type="ECO:0000313" key="3">
    <source>
        <dbReference type="Proteomes" id="UP000192251"/>
    </source>
</evidence>
<dbReference type="EMBL" id="CP020563">
    <property type="protein sequence ID" value="ARF74745.1"/>
    <property type="molecule type" value="Genomic_DNA"/>
</dbReference>
<dbReference type="RefSeq" id="WP_084748802.1">
    <property type="nucleotide sequence ID" value="NZ_CP020563.1"/>
</dbReference>
<feature type="region of interest" description="Disordered" evidence="1">
    <location>
        <begin position="84"/>
        <end position="107"/>
    </location>
</feature>
<protein>
    <recommendedName>
        <fullName evidence="4">Lipoprotein</fullName>
    </recommendedName>
</protein>
<evidence type="ECO:0008006" key="4">
    <source>
        <dbReference type="Google" id="ProtNLM"/>
    </source>
</evidence>
<feature type="compositionally biased region" description="Gly residues" evidence="1">
    <location>
        <begin position="50"/>
        <end position="63"/>
    </location>
</feature>
<feature type="compositionally biased region" description="Gly residues" evidence="1">
    <location>
        <begin position="97"/>
        <end position="107"/>
    </location>
</feature>
<keyword evidence="3" id="KW-1185">Reference proteome</keyword>
<gene>
    <name evidence="2" type="ORF">B7C62_22795</name>
</gene>
<feature type="region of interest" description="Disordered" evidence="1">
    <location>
        <begin position="29"/>
        <end position="63"/>
    </location>
</feature>
<evidence type="ECO:0000256" key="1">
    <source>
        <dbReference type="SAM" id="MobiDB-lite"/>
    </source>
</evidence>
<proteinExistence type="predicted"/>
<dbReference type="AlphaFoldDB" id="A0ABC8BYD6"/>
<feature type="compositionally biased region" description="Basic and acidic residues" evidence="1">
    <location>
        <begin position="29"/>
        <end position="40"/>
    </location>
</feature>
<name>A0ABC8BYD6_9ACTN</name>
<dbReference type="KEGG" id="kab:B7C62_22795"/>
<organism evidence="2 3">
    <name type="scientific">Kitasatospora albolonga</name>
    <dbReference type="NCBI Taxonomy" id="68173"/>
    <lineage>
        <taxon>Bacteria</taxon>
        <taxon>Bacillati</taxon>
        <taxon>Actinomycetota</taxon>
        <taxon>Actinomycetes</taxon>
        <taxon>Kitasatosporales</taxon>
        <taxon>Streptomycetaceae</taxon>
        <taxon>Kitasatospora</taxon>
    </lineage>
</organism>
<dbReference type="PROSITE" id="PS51257">
    <property type="entry name" value="PROKAR_LIPOPROTEIN"/>
    <property type="match status" value="1"/>
</dbReference>
<accession>A0ABC8BYD6</accession>
<evidence type="ECO:0000313" key="2">
    <source>
        <dbReference type="EMBL" id="ARF74745.1"/>
    </source>
</evidence>
<sequence>MAKRRLRSSTVVLGGMGLLALTITSCGSEPDRRCADRTTRETLPSYECRGSGGGGGAGGSGGTGGSGRGSYYYGGSTSSYDGKVQGGSFDKSAVDRGGFGCTKSGGG</sequence>
<reference evidence="2 3" key="1">
    <citation type="submission" date="2017-04" db="EMBL/GenBank/DDBJ databases">
        <title>The complete genome sequence of Streptomyces albolongus YIM 101047, the producer of novel bafilomycins and novel odoriferous sesquiterpenoids.</title>
        <authorList>
            <person name="Yin M."/>
            <person name="Jiang Y."/>
        </authorList>
    </citation>
    <scope>NUCLEOTIDE SEQUENCE [LARGE SCALE GENOMIC DNA]</scope>
    <source>
        <strain evidence="2 3">YIM 101047</strain>
    </source>
</reference>